<name>A0A256GIY2_9HYPH</name>
<proteinExistence type="inferred from homology"/>
<evidence type="ECO:0000313" key="9">
    <source>
        <dbReference type="EMBL" id="OYR26826.1"/>
    </source>
</evidence>
<evidence type="ECO:0000259" key="7">
    <source>
        <dbReference type="Pfam" id="PF17841"/>
    </source>
</evidence>
<evidence type="ECO:0000313" key="10">
    <source>
        <dbReference type="Proteomes" id="UP000216363"/>
    </source>
</evidence>
<evidence type="ECO:0000256" key="1">
    <source>
        <dbReference type="ARBA" id="ARBA00010873"/>
    </source>
</evidence>
<dbReference type="InterPro" id="IPR014136">
    <property type="entry name" value="TraA_Ti"/>
</dbReference>
<dbReference type="PANTHER" id="PTHR43788:SF6">
    <property type="entry name" value="DNA HELICASE B"/>
    <property type="match status" value="1"/>
</dbReference>
<dbReference type="Proteomes" id="UP000216363">
    <property type="component" value="Unassembled WGS sequence"/>
</dbReference>
<evidence type="ECO:0000313" key="8">
    <source>
        <dbReference type="EMBL" id="KAB2705171.1"/>
    </source>
</evidence>
<dbReference type="InterPro" id="IPR050534">
    <property type="entry name" value="Coronavir_polyprotein_1ab"/>
</dbReference>
<dbReference type="Pfam" id="PF17841">
    <property type="entry name" value="Bep_C_terminal"/>
    <property type="match status" value="1"/>
</dbReference>
<dbReference type="Gene3D" id="2.30.30.940">
    <property type="match status" value="1"/>
</dbReference>
<dbReference type="CDD" id="cd18809">
    <property type="entry name" value="SF1_C_RecD"/>
    <property type="match status" value="1"/>
</dbReference>
<protein>
    <submittedName>
        <fullName evidence="9">Ti-type conjugative transfer relaxase TraA</fullName>
    </submittedName>
</protein>
<keyword evidence="11" id="KW-1185">Reference proteome</keyword>
<dbReference type="NCBIfam" id="TIGR02768">
    <property type="entry name" value="TraA_Ti"/>
    <property type="match status" value="1"/>
</dbReference>
<evidence type="ECO:0000259" key="6">
    <source>
        <dbReference type="Pfam" id="PF03389"/>
    </source>
</evidence>
<dbReference type="EMBL" id="NNRN01000053">
    <property type="protein sequence ID" value="OYR26826.1"/>
    <property type="molecule type" value="Genomic_DNA"/>
</dbReference>
<feature type="domain" description="Bartonella effector protein BID" evidence="7">
    <location>
        <begin position="1093"/>
        <end position="1185"/>
    </location>
</feature>
<comment type="similarity">
    <text evidence="1">Belongs to the MobA/MobL family.</text>
</comment>
<keyword evidence="2" id="KW-0547">Nucleotide-binding</keyword>
<dbReference type="InterPro" id="IPR041533">
    <property type="entry name" value="Bep_BID"/>
</dbReference>
<dbReference type="EMBL" id="WBWF01000003">
    <property type="protein sequence ID" value="KAB2705171.1"/>
    <property type="molecule type" value="Genomic_DNA"/>
</dbReference>
<evidence type="ECO:0000256" key="3">
    <source>
        <dbReference type="ARBA" id="ARBA00022840"/>
    </source>
</evidence>
<keyword evidence="3" id="KW-0067">ATP-binding</keyword>
<dbReference type="Gene3D" id="3.30.930.30">
    <property type="match status" value="1"/>
</dbReference>
<dbReference type="Pfam" id="PF13604">
    <property type="entry name" value="AAA_30"/>
    <property type="match status" value="1"/>
</dbReference>
<reference evidence="9 10" key="1">
    <citation type="submission" date="2017-07" db="EMBL/GenBank/DDBJ databases">
        <title>Draft genome of Ochrobactrum lupini type strain LUP21.</title>
        <authorList>
            <person name="Krzyzanowska D.M."/>
            <person name="Jafra S."/>
        </authorList>
    </citation>
    <scope>NUCLEOTIDE SEQUENCE [LARGE SCALE GENOMIC DNA]</scope>
    <source>
        <strain evidence="9 10">LUP21</strain>
    </source>
</reference>
<dbReference type="Pfam" id="PF03389">
    <property type="entry name" value="MobA_MobL"/>
    <property type="match status" value="1"/>
</dbReference>
<comment type="caution">
    <text evidence="9">The sequence shown here is derived from an EMBL/GenBank/DDBJ whole genome shotgun (WGS) entry which is preliminary data.</text>
</comment>
<evidence type="ECO:0000313" key="11">
    <source>
        <dbReference type="Proteomes" id="UP000435957"/>
    </source>
</evidence>
<dbReference type="CDD" id="cd17933">
    <property type="entry name" value="DEXSc_RecD-like"/>
    <property type="match status" value="1"/>
</dbReference>
<feature type="region of interest" description="Disordered" evidence="5">
    <location>
        <begin position="1030"/>
        <end position="1065"/>
    </location>
</feature>
<accession>A0A256GIY2</accession>
<dbReference type="GO" id="GO:0003678">
    <property type="term" value="F:DNA helicase activity"/>
    <property type="evidence" value="ECO:0007669"/>
    <property type="project" value="UniProtKB-ARBA"/>
</dbReference>
<dbReference type="SUPFAM" id="SSF52540">
    <property type="entry name" value="P-loop containing nucleoside triphosphate hydrolases"/>
    <property type="match status" value="2"/>
</dbReference>
<dbReference type="Gene3D" id="3.40.50.300">
    <property type="entry name" value="P-loop containing nucleotide triphosphate hydrolases"/>
    <property type="match status" value="2"/>
</dbReference>
<reference evidence="8 11" key="2">
    <citation type="submission" date="2019-09" db="EMBL/GenBank/DDBJ databases">
        <title>Taxonomic organization of the family Brucellaceae based on a phylogenomic approach.</title>
        <authorList>
            <person name="Leclercq S."/>
            <person name="Cloeckaert A."/>
            <person name="Zygmunt M.S."/>
        </authorList>
    </citation>
    <scope>NUCLEOTIDE SEQUENCE [LARGE SCALE GENOMIC DNA]</scope>
    <source>
        <strain evidence="8 11">LUP23</strain>
    </source>
</reference>
<dbReference type="GO" id="GO:0005524">
    <property type="term" value="F:ATP binding"/>
    <property type="evidence" value="ECO:0007669"/>
    <property type="project" value="UniProtKB-KW"/>
</dbReference>
<sequence>MAIMFVRAQMISRGAGRNIISAAAYRHRTRMRDEQTGTLFNYRGGDDDLVHEELALPEDIPAWLRSAIEGKTVAAASETLWNAVDAFETRVNAQFARELIIALPEELTLKENIALVREFVRDQLTARGMIADWVYHDRDGNPHVHVLTTLRPLTAQGFGLKVMPVPGDDGKPLRVAAGDQPKGRIVYTVWAGNRDTMKAWKIAWAQTASRYLALAGRDIRLDGRSHAEQGLEGIAQRHLGPGKSAMMRKGAEMYFAPADLARRQKMTARLLADPGPLLRQLGNERSTFDEKDIARVIHRYVDDPADFANIRARLMASPDLVLLKPQQAGPLTDPMTGRVNGRVTGEAREPAIFTTRQILRTEHDMMRSADALSRRKGFGISDAGRAGAVRFVEGDNPLKPFRLDPGQIEAIRHVTDDSGIAAVVGLAGTGKSTLLAAARLAWESGHHRVLGAALSGKAAEGLDESSAIRSRTLAAWEHAWNNGRDRLMRGDILVIDEAGMVSSLQMARVLDAAEKAGAKVVLVGDAMQLQPIGAGAAFRTIAERIGSAELAGVRRQQDQWARDASSRLARGDTAGGLEIYAGRGHLVEAETRDELVSRLVRDWADARRKMVMPSQPGGGVRPGTGIAALNGGGRLRGDALLVLAHTNRDVHRLNEALRKVMREEGALGAARSFRTERGMREFAAGDRIIFLENARFLEPRAGGNNPQYVRNGMFGTVVSTGNAFRALLLSVRLDSGSEIVLSEDSYRNIDHGYAVTIHKSQGATVDRTFVLASGMMDRHLTYVSMTRHRHRADLYAAREDFRPGPGREDRAPVDHAKGVTGELVETGVTKFRPGDEDTNDTPYADVKVEGGKVHRLWGAGLPAALSAAGASRGDMVTLRKDGVETVKVKVAVPDAQGGERHFEERTVERNVWTAKLHEATDVRRKRVASESHTPELFRQLAKRLGRSGAKTTTLDFAGEAGYQAHVRDFARRRGIDTLAGIVAGTGAGARRQLAWLAQKRQQVANLRERAGAALGLAIDRERRISYHERQSGRFPIQNPTAPMSLDRNSPGSSHTRPTDNIGQGSKACNIPPLLAAVTEFTTPVEVEARARASAAAHYRHNRTALAKTASHLWREPTSAVDTIEALIRKGIAGDRIAAAIANDPAAYGALRGSSRLRDRLLAVGRERMTALEAVPDVQASVRSLGSGWASALKAATTAVTAERQQMATAIPGLSEEAGEQLRRITTAMQKKHARLDALAGSLEPHIRREFTSVSRALDLRFGRNAILRGDRDNVSRVPPAQHSVFEGLQDKLKILQQTVSTARAQEIAAIRQSQKLDRGQDFRH</sequence>
<evidence type="ECO:0000256" key="4">
    <source>
        <dbReference type="ARBA" id="ARBA00022971"/>
    </source>
</evidence>
<dbReference type="InterPro" id="IPR005053">
    <property type="entry name" value="MobA_MobL"/>
</dbReference>
<organism evidence="9 10">
    <name type="scientific">Brucella lupini</name>
    <dbReference type="NCBI Taxonomy" id="255457"/>
    <lineage>
        <taxon>Bacteria</taxon>
        <taxon>Pseudomonadati</taxon>
        <taxon>Pseudomonadota</taxon>
        <taxon>Alphaproteobacteria</taxon>
        <taxon>Hyphomicrobiales</taxon>
        <taxon>Brucellaceae</taxon>
        <taxon>Brucella/Ochrobactrum group</taxon>
        <taxon>Brucella</taxon>
    </lineage>
</organism>
<feature type="compositionally biased region" description="Polar residues" evidence="5">
    <location>
        <begin position="1037"/>
        <end position="1063"/>
    </location>
</feature>
<dbReference type="InterPro" id="IPR027417">
    <property type="entry name" value="P-loop_NTPase"/>
</dbReference>
<evidence type="ECO:0000256" key="2">
    <source>
        <dbReference type="ARBA" id="ARBA00022741"/>
    </source>
</evidence>
<dbReference type="Proteomes" id="UP000435957">
    <property type="component" value="Unassembled WGS sequence"/>
</dbReference>
<evidence type="ECO:0000256" key="5">
    <source>
        <dbReference type="SAM" id="MobiDB-lite"/>
    </source>
</evidence>
<keyword evidence="4" id="KW-0184">Conjugation</keyword>
<gene>
    <name evidence="8" type="primary">traA</name>
    <name evidence="9" type="ORF">CES86_3178</name>
    <name evidence="8" type="ORF">F9L03_06950</name>
</gene>
<dbReference type="PANTHER" id="PTHR43788">
    <property type="entry name" value="DNA2/NAM7 HELICASE FAMILY MEMBER"/>
    <property type="match status" value="1"/>
</dbReference>
<feature type="domain" description="MobA/MobL protein" evidence="6">
    <location>
        <begin position="19"/>
        <end position="249"/>
    </location>
</feature>